<dbReference type="eggNOG" id="COG3425">
    <property type="taxonomic scope" value="Bacteria"/>
</dbReference>
<feature type="active site" description="Proton donor/acceptor" evidence="4">
    <location>
        <position position="233"/>
    </location>
</feature>
<dbReference type="NCBIfam" id="TIGR01835">
    <property type="entry name" value="HMG-CoA-S_prok"/>
    <property type="match status" value="1"/>
</dbReference>
<feature type="domain" description="Hydroxymethylglutaryl-coenzyme A synthase N-terminal" evidence="6">
    <location>
        <begin position="2"/>
        <end position="165"/>
    </location>
</feature>
<dbReference type="InterPro" id="IPR013528">
    <property type="entry name" value="HMG_CoA_synth_N"/>
</dbReference>
<dbReference type="InterPro" id="IPR013746">
    <property type="entry name" value="HMG_CoA_synt_C_dom"/>
</dbReference>
<dbReference type="EMBL" id="ASWO01000005">
    <property type="protein sequence ID" value="EOT84180.1"/>
    <property type="molecule type" value="Genomic_DNA"/>
</dbReference>
<dbReference type="SUPFAM" id="SSF53901">
    <property type="entry name" value="Thiolase-like"/>
    <property type="match status" value="2"/>
</dbReference>
<dbReference type="GO" id="GO:0006084">
    <property type="term" value="P:acetyl-CoA metabolic process"/>
    <property type="evidence" value="ECO:0007669"/>
    <property type="project" value="InterPro"/>
</dbReference>
<feature type="domain" description="Hydroxymethylglutaryl-coenzyme A synthase C-terminal" evidence="7">
    <location>
        <begin position="258"/>
        <end position="350"/>
    </location>
</feature>
<dbReference type="PANTHER" id="PTHR43323">
    <property type="entry name" value="3-HYDROXY-3-METHYLGLUTARYL COENZYME A SYNTHASE"/>
    <property type="match status" value="1"/>
</dbReference>
<dbReference type="PANTHER" id="PTHR43323:SF2">
    <property type="entry name" value="HYDROXYMETHYLGLUTARYL-COA SYNTHASE"/>
    <property type="match status" value="1"/>
</dbReference>
<feature type="binding site" evidence="5">
    <location>
        <position position="275"/>
    </location>
    <ligand>
        <name>(3S)-3-hydroxy-3-methylglutaryl-CoA</name>
        <dbReference type="ChEBI" id="CHEBI:43074"/>
    </ligand>
</feature>
<dbReference type="Proteomes" id="UP000015961">
    <property type="component" value="Unassembled WGS sequence"/>
</dbReference>
<evidence type="ECO:0000259" key="7">
    <source>
        <dbReference type="Pfam" id="PF08540"/>
    </source>
</evidence>
<evidence type="ECO:0000256" key="5">
    <source>
        <dbReference type="PIRSR" id="PIRSR611554-2"/>
    </source>
</evidence>
<keyword evidence="2" id="KW-0808">Transferase</keyword>
<dbReference type="Gene3D" id="3.40.47.10">
    <property type="match status" value="2"/>
</dbReference>
<keyword evidence="9" id="KW-1185">Reference proteome</keyword>
<dbReference type="Pfam" id="PF01154">
    <property type="entry name" value="HMG_CoA_synt_N"/>
    <property type="match status" value="1"/>
</dbReference>
<dbReference type="RefSeq" id="WP_016185226.1">
    <property type="nucleotide sequence ID" value="NZ_ASWO01000005.1"/>
</dbReference>
<comment type="caution">
    <text evidence="8">The sequence shown here is derived from an EMBL/GenBank/DDBJ whole genome shotgun (WGS) entry which is preliminary data.</text>
</comment>
<dbReference type="PATRIC" id="fig|1140003.3.peg.729"/>
<evidence type="ECO:0000256" key="1">
    <source>
        <dbReference type="ARBA" id="ARBA00007061"/>
    </source>
</evidence>
<evidence type="ECO:0000313" key="9">
    <source>
        <dbReference type="Proteomes" id="UP000015961"/>
    </source>
</evidence>
<dbReference type="CDD" id="cd00827">
    <property type="entry name" value="init_cond_enzymes"/>
    <property type="match status" value="1"/>
</dbReference>
<dbReference type="OrthoDB" id="9769523at2"/>
<organism evidence="8 9">
    <name type="scientific">Enterococcus sulfureus ATCC 49903</name>
    <dbReference type="NCBI Taxonomy" id="1140003"/>
    <lineage>
        <taxon>Bacteria</taxon>
        <taxon>Bacillati</taxon>
        <taxon>Bacillota</taxon>
        <taxon>Bacilli</taxon>
        <taxon>Lactobacillales</taxon>
        <taxon>Enterococcaceae</taxon>
        <taxon>Enterococcus</taxon>
    </lineage>
</organism>
<gene>
    <name evidence="8" type="ORF">I573_01907</name>
</gene>
<evidence type="ECO:0000256" key="2">
    <source>
        <dbReference type="ARBA" id="ARBA00022679"/>
    </source>
</evidence>
<feature type="binding site" evidence="5">
    <location>
        <position position="29"/>
    </location>
    <ligand>
        <name>(3S)-3-hydroxy-3-methylglutaryl-CoA</name>
        <dbReference type="ChEBI" id="CHEBI:43074"/>
    </ligand>
</feature>
<feature type="binding site" evidence="5">
    <location>
        <position position="148"/>
    </location>
    <ligand>
        <name>substrate</name>
    </ligand>
</feature>
<comment type="similarity">
    <text evidence="1">Belongs to the thiolase-like superfamily. HMG-CoA synthase family.</text>
</comment>
<dbReference type="Pfam" id="PF08540">
    <property type="entry name" value="HMG_CoA_synt_C"/>
    <property type="match status" value="2"/>
</dbReference>
<dbReference type="STRING" id="1140003.OMY_00771"/>
<reference evidence="8 9" key="1">
    <citation type="submission" date="2013-03" db="EMBL/GenBank/DDBJ databases">
        <title>The Genome Sequence of Enterococcus sulfureus ATCC_49903 (PacBio/Illumina hybrid assembly).</title>
        <authorList>
            <consortium name="The Broad Institute Genomics Platform"/>
            <consortium name="The Broad Institute Genome Sequencing Center for Infectious Disease"/>
            <person name="Earl A."/>
            <person name="Russ C."/>
            <person name="Gilmore M."/>
            <person name="Surin D."/>
            <person name="Walker B."/>
            <person name="Young S."/>
            <person name="Zeng Q."/>
            <person name="Gargeya S."/>
            <person name="Fitzgerald M."/>
            <person name="Haas B."/>
            <person name="Abouelleil A."/>
            <person name="Allen A.W."/>
            <person name="Alvarado L."/>
            <person name="Arachchi H.M."/>
            <person name="Berlin A.M."/>
            <person name="Chapman S.B."/>
            <person name="Gainer-Dewar J."/>
            <person name="Goldberg J."/>
            <person name="Griggs A."/>
            <person name="Gujja S."/>
            <person name="Hansen M."/>
            <person name="Howarth C."/>
            <person name="Imamovic A."/>
            <person name="Ireland A."/>
            <person name="Larimer J."/>
            <person name="McCowan C."/>
            <person name="Murphy C."/>
            <person name="Pearson M."/>
            <person name="Poon T.W."/>
            <person name="Priest M."/>
            <person name="Roberts A."/>
            <person name="Saif S."/>
            <person name="Shea T."/>
            <person name="Sisk P."/>
            <person name="Sykes S."/>
            <person name="Wortman J."/>
            <person name="Nusbaum C."/>
            <person name="Birren B."/>
        </authorList>
    </citation>
    <scope>NUCLEOTIDE SEQUENCE [LARGE SCALE GENOMIC DNA]</scope>
    <source>
        <strain evidence="8 9">ATCC 49903</strain>
    </source>
</reference>
<dbReference type="InterPro" id="IPR011554">
    <property type="entry name" value="HMG_CoA_synthase_prok"/>
</dbReference>
<dbReference type="InterPro" id="IPR016039">
    <property type="entry name" value="Thiolase-like"/>
</dbReference>
<feature type="binding site" evidence="5">
    <location>
        <position position="143"/>
    </location>
    <ligand>
        <name>(3S)-3-hydroxy-3-methylglutaryl-CoA</name>
        <dbReference type="ChEBI" id="CHEBI:43074"/>
    </ligand>
</feature>
<dbReference type="AlphaFoldDB" id="S0KT59"/>
<feature type="domain" description="Hydroxymethylglutaryl-coenzyme A synthase C-terminal" evidence="7">
    <location>
        <begin position="179"/>
        <end position="244"/>
    </location>
</feature>
<evidence type="ECO:0000313" key="8">
    <source>
        <dbReference type="EMBL" id="EOT84180.1"/>
    </source>
</evidence>
<protein>
    <recommendedName>
        <fullName evidence="3">Hydroxymethylglutaryl-CoA synthase</fullName>
        <ecNumber evidence="3">2.3.3.10</ecNumber>
    </recommendedName>
</protein>
<proteinExistence type="inferred from homology"/>
<sequence length="384" mass="42915">MHVGIDKINFFVPSYFMDMTDLAHARNVDPNKFLIGIGQSQMAVAPKTQDIITFAMNAALPMLSPEDKAAIDMVIVGTESSIDESKASAIVLHRMLGIQPFARSFEIKEACYGATAGVQLALGHIQRNPKSKVLVVASDNARYGLNSGGEPTQGAGAVAMLISADPHILRLHQDTVSLTQDIYDFWRPIGHEYPLVEGALSNQTYIESFGKVWTEYQTRTGLTFADFAAMTFHVPYTKMGKKAMMSELEKETPELQERLLARYEESIVYSRRVGNLYTGSLYLSLISLLEQSQVLKAADRIGLFSYGSGTVAEFFSGELVEGYEAHLAKELHEDILDNRYALSLEEYEQFFTDTLLTDQDQVFEDSQLFSIQSIQNTIRHYNEL</sequence>
<accession>S0KT59</accession>
<evidence type="ECO:0000256" key="3">
    <source>
        <dbReference type="NCBIfam" id="TIGR01835"/>
    </source>
</evidence>
<feature type="active site" description="Proton donor/acceptor" evidence="4">
    <location>
        <position position="79"/>
    </location>
</feature>
<dbReference type="GO" id="GO:0004421">
    <property type="term" value="F:hydroxymethylglutaryl-CoA synthase activity"/>
    <property type="evidence" value="ECO:0007669"/>
    <property type="project" value="UniProtKB-UniRule"/>
</dbReference>
<feature type="binding site" evidence="5">
    <location>
        <position position="242"/>
    </location>
    <ligand>
        <name>(3S)-3-hydroxy-3-methylglutaryl-CoA</name>
        <dbReference type="ChEBI" id="CHEBI:43074"/>
    </ligand>
</feature>
<dbReference type="EC" id="2.3.3.10" evidence="3"/>
<evidence type="ECO:0000256" key="4">
    <source>
        <dbReference type="PIRSR" id="PIRSR611554-1"/>
    </source>
</evidence>
<name>S0KT59_9ENTE</name>
<feature type="active site" description="Acyl-thioester intermediate" evidence="4">
    <location>
        <position position="111"/>
    </location>
</feature>
<evidence type="ECO:0000259" key="6">
    <source>
        <dbReference type="Pfam" id="PF01154"/>
    </source>
</evidence>